<comment type="subcellular location">
    <subcellularLocation>
        <location evidence="5">Cell membrane</location>
        <topology evidence="5">Multi-pass membrane protein</topology>
    </subcellularLocation>
    <subcellularLocation>
        <location evidence="1">Membrane</location>
        <topology evidence="1">Multi-pass membrane protein</topology>
    </subcellularLocation>
</comment>
<dbReference type="InterPro" id="IPR035906">
    <property type="entry name" value="MetI-like_sf"/>
</dbReference>
<name>A0ABS4JZF2_9CLOT</name>
<organism evidence="8 9">
    <name type="scientific">Clostridium punense</name>
    <dbReference type="NCBI Taxonomy" id="1054297"/>
    <lineage>
        <taxon>Bacteria</taxon>
        <taxon>Bacillati</taxon>
        <taxon>Bacillota</taxon>
        <taxon>Clostridia</taxon>
        <taxon>Eubacteriales</taxon>
        <taxon>Clostridiaceae</taxon>
        <taxon>Clostridium</taxon>
    </lineage>
</organism>
<keyword evidence="4 5" id="KW-0472">Membrane</keyword>
<dbReference type="Pfam" id="PF00528">
    <property type="entry name" value="BPD_transp_1"/>
    <property type="match status" value="1"/>
</dbReference>
<gene>
    <name evidence="8" type="ORF">J2Z44_000157</name>
</gene>
<feature type="transmembrane region" description="Helical" evidence="5">
    <location>
        <begin position="266"/>
        <end position="287"/>
    </location>
</feature>
<dbReference type="Proteomes" id="UP001519308">
    <property type="component" value="Unassembled WGS sequence"/>
</dbReference>
<dbReference type="PANTHER" id="PTHR42727:SF1">
    <property type="entry name" value="PHOSPHATE TRANSPORT SYSTEM PERMEASE"/>
    <property type="match status" value="1"/>
</dbReference>
<comment type="caution">
    <text evidence="8">The sequence shown here is derived from an EMBL/GenBank/DDBJ whole genome shotgun (WGS) entry which is preliminary data.</text>
</comment>
<evidence type="ECO:0000256" key="1">
    <source>
        <dbReference type="ARBA" id="ARBA00004141"/>
    </source>
</evidence>
<dbReference type="RefSeq" id="WP_021284613.1">
    <property type="nucleotide sequence ID" value="NZ_JAGGLL010000001.1"/>
</dbReference>
<keyword evidence="5" id="KW-0813">Transport</keyword>
<reference evidence="8 9" key="1">
    <citation type="submission" date="2021-03" db="EMBL/GenBank/DDBJ databases">
        <title>Genomic Encyclopedia of Type Strains, Phase IV (KMG-IV): sequencing the most valuable type-strain genomes for metagenomic binning, comparative biology and taxonomic classification.</title>
        <authorList>
            <person name="Goeker M."/>
        </authorList>
    </citation>
    <scope>NUCLEOTIDE SEQUENCE [LARGE SCALE GENOMIC DNA]</scope>
    <source>
        <strain evidence="8 9">DSM 28650</strain>
    </source>
</reference>
<dbReference type="PANTHER" id="PTHR42727">
    <property type="entry name" value="PHOSPHATE TRANSPORT SYSTEM PERMEASE PROTEIN"/>
    <property type="match status" value="1"/>
</dbReference>
<evidence type="ECO:0000256" key="2">
    <source>
        <dbReference type="ARBA" id="ARBA00022692"/>
    </source>
</evidence>
<evidence type="ECO:0000256" key="3">
    <source>
        <dbReference type="ARBA" id="ARBA00022989"/>
    </source>
</evidence>
<evidence type="ECO:0000313" key="9">
    <source>
        <dbReference type="Proteomes" id="UP001519308"/>
    </source>
</evidence>
<evidence type="ECO:0000256" key="5">
    <source>
        <dbReference type="RuleBase" id="RU363032"/>
    </source>
</evidence>
<keyword evidence="6" id="KW-0592">Phosphate transport</keyword>
<dbReference type="SUPFAM" id="SSF161098">
    <property type="entry name" value="MetI-like"/>
    <property type="match status" value="1"/>
</dbReference>
<keyword evidence="6" id="KW-1003">Cell membrane</keyword>
<protein>
    <recommendedName>
        <fullName evidence="6">Phosphate transport system permease protein</fullName>
    </recommendedName>
</protein>
<comment type="function">
    <text evidence="6">Part of the binding-protein-dependent transport system for phosphate; probably responsible for the translocation of the substrate across the membrane.</text>
</comment>
<feature type="transmembrane region" description="Helical" evidence="5">
    <location>
        <begin position="111"/>
        <end position="130"/>
    </location>
</feature>
<dbReference type="Gene3D" id="1.10.3720.10">
    <property type="entry name" value="MetI-like"/>
    <property type="match status" value="1"/>
</dbReference>
<keyword evidence="9" id="KW-1185">Reference proteome</keyword>
<dbReference type="InterPro" id="IPR011864">
    <property type="entry name" value="Phosphate_PstC"/>
</dbReference>
<proteinExistence type="inferred from homology"/>
<accession>A0ABS4JZF2</accession>
<feature type="transmembrane region" description="Helical" evidence="5">
    <location>
        <begin position="142"/>
        <end position="166"/>
    </location>
</feature>
<dbReference type="NCBIfam" id="TIGR02138">
    <property type="entry name" value="phosphate_pstC"/>
    <property type="match status" value="1"/>
</dbReference>
<feature type="transmembrane region" description="Helical" evidence="5">
    <location>
        <begin position="195"/>
        <end position="216"/>
    </location>
</feature>
<evidence type="ECO:0000259" key="7">
    <source>
        <dbReference type="PROSITE" id="PS50928"/>
    </source>
</evidence>
<feature type="transmembrane region" description="Helical" evidence="5">
    <location>
        <begin position="74"/>
        <end position="99"/>
    </location>
</feature>
<feature type="transmembrane region" description="Helical" evidence="5">
    <location>
        <begin position="20"/>
        <end position="39"/>
    </location>
</feature>
<dbReference type="EMBL" id="JAGGLL010000001">
    <property type="protein sequence ID" value="MBP2020376.1"/>
    <property type="molecule type" value="Genomic_DNA"/>
</dbReference>
<dbReference type="CDD" id="cd06261">
    <property type="entry name" value="TM_PBP2"/>
    <property type="match status" value="1"/>
</dbReference>
<feature type="domain" description="ABC transmembrane type-1" evidence="7">
    <location>
        <begin position="75"/>
        <end position="287"/>
    </location>
</feature>
<evidence type="ECO:0000256" key="6">
    <source>
        <dbReference type="RuleBase" id="RU363054"/>
    </source>
</evidence>
<comment type="similarity">
    <text evidence="6">Belongs to the binding-protein-dependent transport system permease family. CysTW subfamily.</text>
</comment>
<keyword evidence="3 5" id="KW-1133">Transmembrane helix</keyword>
<sequence>MELKKKVKGNKKEFFIEKSLSLFAILSIITTITIIFILIRESIVFFNQVSFKEFFTSSRWSPLMKPQNFGVLPLLNGTLLIAAGASVIAIPIGLGAAIYLSEYASKKVRNILKPILEILAGIPSIVYGYFALTVITPFLKSFIPNIQIFNALSASIAVGIMVIPLVSSLSEDAMSAIPNSVRNGAYALGATKLEVVTKIVIPGALSGIVSSFILAISRAVGETMIVAIAAGAKPQLTLNPLNSIQTMTGYMVSVAMGDISHGSVEYQTIFAVGGLLFLITFGLNLIAKRIVKKGQVKM</sequence>
<dbReference type="PROSITE" id="PS50928">
    <property type="entry name" value="ABC_TM1"/>
    <property type="match status" value="1"/>
</dbReference>
<evidence type="ECO:0000313" key="8">
    <source>
        <dbReference type="EMBL" id="MBP2020376.1"/>
    </source>
</evidence>
<keyword evidence="2 5" id="KW-0812">Transmembrane</keyword>
<dbReference type="InterPro" id="IPR000515">
    <property type="entry name" value="MetI-like"/>
</dbReference>
<evidence type="ECO:0000256" key="4">
    <source>
        <dbReference type="ARBA" id="ARBA00023136"/>
    </source>
</evidence>